<comment type="caution">
    <text evidence="2">The sequence shown here is derived from an EMBL/GenBank/DDBJ whole genome shotgun (WGS) entry which is preliminary data.</text>
</comment>
<proteinExistence type="predicted"/>
<keyword evidence="1" id="KW-0732">Signal</keyword>
<accession>W9A7V7</accession>
<dbReference type="RefSeq" id="WP_051557611.1">
    <property type="nucleotide sequence ID" value="NZ_BBXV01000043.1"/>
</dbReference>
<evidence type="ECO:0000313" key="2">
    <source>
        <dbReference type="EMBL" id="CDO01879.1"/>
    </source>
</evidence>
<evidence type="ECO:0000313" key="3">
    <source>
        <dbReference type="EMBL" id="GAQ19292.1"/>
    </source>
</evidence>
<reference evidence="2 4" key="1">
    <citation type="submission" date="2014-03" db="EMBL/GenBank/DDBJ databases">
        <title>Draft genome sequencing of Oceanobacillus picturae strain S1 isolated from human gut.</title>
        <authorList>
            <person name="Croce O."/>
            <person name="Lagier J.C."/>
            <person name="Raoult D."/>
        </authorList>
    </citation>
    <scope>NUCLEOTIDE SEQUENCE [LARGE SCALE GENOMIC DNA]</scope>
    <source>
        <strain evidence="2 4">S1</strain>
    </source>
</reference>
<dbReference type="STRING" id="171693.BN988_00326"/>
<reference evidence="2 4" key="2">
    <citation type="submission" date="2014-03" db="EMBL/GenBank/DDBJ databases">
        <authorList>
            <person name="Urmite Genomes U."/>
        </authorList>
    </citation>
    <scope>NUCLEOTIDE SEQUENCE [LARGE SCALE GENOMIC DNA]</scope>
    <source>
        <strain evidence="2 4">S1</strain>
    </source>
</reference>
<dbReference type="Proteomes" id="UP000028863">
    <property type="component" value="Unassembled WGS sequence"/>
</dbReference>
<dbReference type="Proteomes" id="UP000052946">
    <property type="component" value="Unassembled WGS sequence"/>
</dbReference>
<reference evidence="5" key="3">
    <citation type="submission" date="2015-07" db="EMBL/GenBank/DDBJ databases">
        <title>Draft Genome Sequence of Oceanobacillus picturae Heshi-B3 that Was Isolated from Fermented Rice Bran with Aging Salted Mackerel, Which Was Named Heshiko as Traditional Fermented Seafood in Japan.</title>
        <authorList>
            <person name="Akuzawa S."/>
            <person name="Nakagawa J."/>
            <person name="Kanekatsu T."/>
            <person name="Kanesaki Y."/>
            <person name="Suzuki T."/>
        </authorList>
    </citation>
    <scope>NUCLEOTIDE SEQUENCE [LARGE SCALE GENOMIC DNA]</scope>
    <source>
        <strain evidence="5">Heshi-B3</strain>
    </source>
</reference>
<dbReference type="AlphaFoldDB" id="W9A7V7"/>
<dbReference type="EMBL" id="CCAX010000001">
    <property type="protein sequence ID" value="CDO01879.1"/>
    <property type="molecule type" value="Genomic_DNA"/>
</dbReference>
<feature type="chain" id="PRO_5038289794" evidence="1">
    <location>
        <begin position="19"/>
        <end position="102"/>
    </location>
</feature>
<feature type="signal peptide" evidence="1">
    <location>
        <begin position="1"/>
        <end position="18"/>
    </location>
</feature>
<reference evidence="3 5" key="4">
    <citation type="journal article" date="2016" name="Genome Announc.">
        <title>Draft Genome Sequence of Oceanobacillus picturae Heshi-B3, Isolated from Fermented Rice Bran in a Traditional Japanese Seafood Dish.</title>
        <authorList>
            <person name="Akuzawa S."/>
            <person name="Nagaoka J."/>
            <person name="Kanekatsu M."/>
            <person name="Kanesaki Y."/>
            <person name="Suzuki T."/>
        </authorList>
    </citation>
    <scope>NUCLEOTIDE SEQUENCE [LARGE SCALE GENOMIC DNA]</scope>
    <source>
        <strain evidence="3 5">Heshi-B3</strain>
    </source>
</reference>
<protein>
    <submittedName>
        <fullName evidence="3">LisM domain containing protein</fullName>
    </submittedName>
</protein>
<sequence length="102" mass="11665">MSFLKRCTLFLLCVFLIAAVYTDLTKGSLPTAPENNETNTNYTAKQLKVQQGETVLSIIEKINPTLTQVSVDNFVQDFQVLNAEADPFNLQVDRYYYFPVYE</sequence>
<evidence type="ECO:0000313" key="4">
    <source>
        <dbReference type="Proteomes" id="UP000028863"/>
    </source>
</evidence>
<organism evidence="2 4">
    <name type="scientific">Oceanobacillus picturae</name>
    <dbReference type="NCBI Taxonomy" id="171693"/>
    <lineage>
        <taxon>Bacteria</taxon>
        <taxon>Bacillati</taxon>
        <taxon>Bacillota</taxon>
        <taxon>Bacilli</taxon>
        <taxon>Bacillales</taxon>
        <taxon>Bacillaceae</taxon>
        <taxon>Oceanobacillus</taxon>
    </lineage>
</organism>
<dbReference type="eggNOG" id="COG3170">
    <property type="taxonomic scope" value="Bacteria"/>
</dbReference>
<keyword evidence="4" id="KW-1185">Reference proteome</keyword>
<gene>
    <name evidence="2" type="ORF">BN988_00326</name>
    <name evidence="3" type="ORF">OPHB3_3259</name>
</gene>
<dbReference type="OrthoDB" id="2691912at2"/>
<name>W9A7V7_9BACI</name>
<evidence type="ECO:0000256" key="1">
    <source>
        <dbReference type="SAM" id="SignalP"/>
    </source>
</evidence>
<dbReference type="EMBL" id="BBXV01000043">
    <property type="protein sequence ID" value="GAQ19292.1"/>
    <property type="molecule type" value="Genomic_DNA"/>
</dbReference>
<evidence type="ECO:0000313" key="5">
    <source>
        <dbReference type="Proteomes" id="UP000052946"/>
    </source>
</evidence>